<dbReference type="SMART" id="SM00304">
    <property type="entry name" value="HAMP"/>
    <property type="match status" value="1"/>
</dbReference>
<keyword evidence="9" id="KW-0902">Two-component regulatory system</keyword>
<protein>
    <recommendedName>
        <fullName evidence="3">histidine kinase</fullName>
        <ecNumber evidence="3">2.7.13.3</ecNumber>
    </recommendedName>
</protein>
<dbReference type="CDD" id="cd00075">
    <property type="entry name" value="HATPase"/>
    <property type="match status" value="1"/>
</dbReference>
<dbReference type="InterPro" id="IPR003660">
    <property type="entry name" value="HAMP_dom"/>
</dbReference>
<dbReference type="RefSeq" id="WP_069991676.1">
    <property type="nucleotide sequence ID" value="NZ_LJGV01000022.1"/>
</dbReference>
<keyword evidence="6" id="KW-0812">Transmembrane</keyword>
<dbReference type="Pfam" id="PF00672">
    <property type="entry name" value="HAMP"/>
    <property type="match status" value="1"/>
</dbReference>
<dbReference type="Pfam" id="PF02518">
    <property type="entry name" value="HATPase_c"/>
    <property type="match status" value="1"/>
</dbReference>
<dbReference type="CDD" id="cd00082">
    <property type="entry name" value="HisKA"/>
    <property type="match status" value="1"/>
</dbReference>
<keyword evidence="10" id="KW-0472">Membrane</keyword>
<feature type="domain" description="HAMP" evidence="12">
    <location>
        <begin position="188"/>
        <end position="248"/>
    </location>
</feature>
<accession>A0A1E7K3N9</accession>
<dbReference type="PANTHER" id="PTHR45436:SF5">
    <property type="entry name" value="SENSOR HISTIDINE KINASE TRCS"/>
    <property type="match status" value="1"/>
</dbReference>
<evidence type="ECO:0000313" key="14">
    <source>
        <dbReference type="Proteomes" id="UP000175829"/>
    </source>
</evidence>
<dbReference type="Gene3D" id="1.10.287.130">
    <property type="match status" value="1"/>
</dbReference>
<evidence type="ECO:0000256" key="3">
    <source>
        <dbReference type="ARBA" id="ARBA00012438"/>
    </source>
</evidence>
<evidence type="ECO:0000256" key="10">
    <source>
        <dbReference type="ARBA" id="ARBA00023136"/>
    </source>
</evidence>
<dbReference type="PROSITE" id="PS50109">
    <property type="entry name" value="HIS_KIN"/>
    <property type="match status" value="1"/>
</dbReference>
<dbReference type="AlphaFoldDB" id="A0A1E7K3N9"/>
<evidence type="ECO:0000259" key="12">
    <source>
        <dbReference type="PROSITE" id="PS50885"/>
    </source>
</evidence>
<evidence type="ECO:0000256" key="8">
    <source>
        <dbReference type="ARBA" id="ARBA00022989"/>
    </source>
</evidence>
<dbReference type="InterPro" id="IPR005467">
    <property type="entry name" value="His_kinase_dom"/>
</dbReference>
<evidence type="ECO:0000256" key="4">
    <source>
        <dbReference type="ARBA" id="ARBA00022553"/>
    </source>
</evidence>
<dbReference type="Proteomes" id="UP000175829">
    <property type="component" value="Unassembled WGS sequence"/>
</dbReference>
<evidence type="ECO:0000256" key="1">
    <source>
        <dbReference type="ARBA" id="ARBA00000085"/>
    </source>
</evidence>
<proteinExistence type="predicted"/>
<comment type="subcellular location">
    <subcellularLocation>
        <location evidence="2">Cell membrane</location>
    </subcellularLocation>
</comment>
<comment type="catalytic activity">
    <reaction evidence="1">
        <text>ATP + protein L-histidine = ADP + protein N-phospho-L-histidine.</text>
        <dbReference type="EC" id="2.7.13.3"/>
    </reaction>
</comment>
<dbReference type="PROSITE" id="PS50885">
    <property type="entry name" value="HAMP"/>
    <property type="match status" value="1"/>
</dbReference>
<dbReference type="Gene3D" id="3.30.565.10">
    <property type="entry name" value="Histidine kinase-like ATPase, C-terminal domain"/>
    <property type="match status" value="1"/>
</dbReference>
<dbReference type="Pfam" id="PF00512">
    <property type="entry name" value="HisKA"/>
    <property type="match status" value="1"/>
</dbReference>
<organism evidence="13 14">
    <name type="scientific">Streptomyces qinglanensis</name>
    <dbReference type="NCBI Taxonomy" id="943816"/>
    <lineage>
        <taxon>Bacteria</taxon>
        <taxon>Bacillati</taxon>
        <taxon>Actinomycetota</taxon>
        <taxon>Actinomycetes</taxon>
        <taxon>Kitasatosporales</taxon>
        <taxon>Streptomycetaceae</taxon>
        <taxon>Streptomyces</taxon>
    </lineage>
</organism>
<evidence type="ECO:0000259" key="11">
    <source>
        <dbReference type="PROSITE" id="PS50109"/>
    </source>
</evidence>
<dbReference type="SUPFAM" id="SSF55874">
    <property type="entry name" value="ATPase domain of HSP90 chaperone/DNA topoisomerase II/histidine kinase"/>
    <property type="match status" value="1"/>
</dbReference>
<keyword evidence="7 13" id="KW-0418">Kinase</keyword>
<dbReference type="SUPFAM" id="SSF47384">
    <property type="entry name" value="Homodimeric domain of signal transducing histidine kinase"/>
    <property type="match status" value="1"/>
</dbReference>
<comment type="caution">
    <text evidence="13">The sequence shown here is derived from an EMBL/GenBank/DDBJ whole genome shotgun (WGS) entry which is preliminary data.</text>
</comment>
<gene>
    <name evidence="13" type="ORF">AN217_12770</name>
</gene>
<evidence type="ECO:0000256" key="5">
    <source>
        <dbReference type="ARBA" id="ARBA00022679"/>
    </source>
</evidence>
<reference evidence="13 14" key="1">
    <citation type="journal article" date="2016" name="Front. Microbiol.">
        <title>Comparative Genomics Analysis of Streptomyces Species Reveals Their Adaptation to the Marine Environment and Their Diversity at the Genomic Level.</title>
        <authorList>
            <person name="Tian X."/>
            <person name="Zhang Z."/>
            <person name="Yang T."/>
            <person name="Chen M."/>
            <person name="Li J."/>
            <person name="Chen F."/>
            <person name="Yang J."/>
            <person name="Li W."/>
            <person name="Zhang B."/>
            <person name="Zhang Z."/>
            <person name="Wu J."/>
            <person name="Zhang C."/>
            <person name="Long L."/>
            <person name="Xiao J."/>
        </authorList>
    </citation>
    <scope>NUCLEOTIDE SEQUENCE [LARGE SCALE GENOMIC DNA]</scope>
    <source>
        <strain evidence="13 14">SCSIO M10379</strain>
    </source>
</reference>
<dbReference type="InterPro" id="IPR050428">
    <property type="entry name" value="TCS_sensor_his_kinase"/>
</dbReference>
<dbReference type="InterPro" id="IPR003661">
    <property type="entry name" value="HisK_dim/P_dom"/>
</dbReference>
<dbReference type="InterPro" id="IPR036890">
    <property type="entry name" value="HATPase_C_sf"/>
</dbReference>
<keyword evidence="4" id="KW-0597">Phosphoprotein</keyword>
<dbReference type="FunFam" id="3.30.565.10:FF:000006">
    <property type="entry name" value="Sensor histidine kinase WalK"/>
    <property type="match status" value="1"/>
</dbReference>
<dbReference type="EMBL" id="LJGV01000022">
    <property type="protein sequence ID" value="OEU98542.1"/>
    <property type="molecule type" value="Genomic_DNA"/>
</dbReference>
<evidence type="ECO:0000256" key="7">
    <source>
        <dbReference type="ARBA" id="ARBA00022777"/>
    </source>
</evidence>
<dbReference type="InterPro" id="IPR003594">
    <property type="entry name" value="HATPase_dom"/>
</dbReference>
<dbReference type="PANTHER" id="PTHR45436">
    <property type="entry name" value="SENSOR HISTIDINE KINASE YKOH"/>
    <property type="match status" value="1"/>
</dbReference>
<dbReference type="InterPro" id="IPR004358">
    <property type="entry name" value="Sig_transdc_His_kin-like_C"/>
</dbReference>
<evidence type="ECO:0000256" key="2">
    <source>
        <dbReference type="ARBA" id="ARBA00004236"/>
    </source>
</evidence>
<feature type="domain" description="Histidine kinase" evidence="11">
    <location>
        <begin position="263"/>
        <end position="477"/>
    </location>
</feature>
<dbReference type="Gene3D" id="6.10.340.10">
    <property type="match status" value="1"/>
</dbReference>
<name>A0A1E7K3N9_9ACTN</name>
<evidence type="ECO:0000256" key="9">
    <source>
        <dbReference type="ARBA" id="ARBA00023012"/>
    </source>
</evidence>
<dbReference type="GO" id="GO:0000155">
    <property type="term" value="F:phosphorelay sensor kinase activity"/>
    <property type="evidence" value="ECO:0007669"/>
    <property type="project" value="InterPro"/>
</dbReference>
<dbReference type="PRINTS" id="PR00344">
    <property type="entry name" value="BCTRLSENSOR"/>
</dbReference>
<dbReference type="CDD" id="cd06225">
    <property type="entry name" value="HAMP"/>
    <property type="match status" value="1"/>
</dbReference>
<keyword evidence="8" id="KW-1133">Transmembrane helix</keyword>
<evidence type="ECO:0000256" key="6">
    <source>
        <dbReference type="ARBA" id="ARBA00022692"/>
    </source>
</evidence>
<dbReference type="PATRIC" id="fig|943816.4.peg.1986"/>
<dbReference type="InterPro" id="IPR036097">
    <property type="entry name" value="HisK_dim/P_sf"/>
</dbReference>
<sequence>MRRLPAPRSLRGRLILGLVVLLAVVCTSVGAATVLALRGFLTDRLDEQLTAGRGRFAASLEHEHAPDADNDGDTRGQAEDTLGARIVDGRVVGAAVVKDTDDDRLELTAADRRALVAVPRDGRGHTVSLTGVGDYRVAAWSGDEHDTLLTGLPLHPVEETLHRLEAVEAGVFGLALAATGAVGALWVRRSLLPLERVADTADRVAELPLASGQVDMPPPVPRADPATEVGRVATALNRMLGHVGDALDRRHAVEERLRTFAADAGHELRTPVANVRARAELALRHPGPLPGDVRRSLERVAAESRRMSVLVDELLLLARLDAGRGLEREPVDLTRLLLDAAEDCRTLYPEHRWTLDLPAAPVVVAGDGFRLHQVVSNLLANAGRHTPPGTRVEVVLGRAAREAVLTVTDDGPGIPRELLGQVFHRFTRGEAGRSREQGSTGLGLAIVDAVVSAHGGTAGVESRPGRTRFRITLPAESPGRPAADD</sequence>
<dbReference type="SMART" id="SM00387">
    <property type="entry name" value="HATPase_c"/>
    <property type="match status" value="1"/>
</dbReference>
<dbReference type="GO" id="GO:0005886">
    <property type="term" value="C:plasma membrane"/>
    <property type="evidence" value="ECO:0007669"/>
    <property type="project" value="UniProtKB-SubCell"/>
</dbReference>
<evidence type="ECO:0000313" key="13">
    <source>
        <dbReference type="EMBL" id="OEU98542.1"/>
    </source>
</evidence>
<keyword evidence="5" id="KW-0808">Transferase</keyword>
<dbReference type="EC" id="2.7.13.3" evidence="3"/>
<dbReference type="SMART" id="SM00388">
    <property type="entry name" value="HisKA"/>
    <property type="match status" value="1"/>
</dbReference>